<reference evidence="2 3" key="1">
    <citation type="submission" date="2013-06" db="EMBL/GenBank/DDBJ databases">
        <title>The Genome Sequence of Acinetobacter rudis CIP 110305.</title>
        <authorList>
            <consortium name="The Broad Institute Genome Sequencing Platform"/>
            <consortium name="The Broad Institute Genome Sequencing Center for Infectious Disease"/>
            <person name="Cerqueira G."/>
            <person name="Feldgarden M."/>
            <person name="Courvalin P."/>
            <person name="Perichon B."/>
            <person name="Grillot-Courvalin C."/>
            <person name="Clermont D."/>
            <person name="Rocha E."/>
            <person name="Yoon E.-J."/>
            <person name="Nemec A."/>
            <person name="Young S.K."/>
            <person name="Zeng Q."/>
            <person name="Gargeya S."/>
            <person name="Fitzgerald M."/>
            <person name="Abouelleil A."/>
            <person name="Alvarado L."/>
            <person name="Berlin A.M."/>
            <person name="Chapman S.B."/>
            <person name="Dewar J."/>
            <person name="Goldberg J."/>
            <person name="Griggs A."/>
            <person name="Gujja S."/>
            <person name="Hansen M."/>
            <person name="Howarth C."/>
            <person name="Imamovic A."/>
            <person name="Larimer J."/>
            <person name="McCowan C."/>
            <person name="Murphy C."/>
            <person name="Pearson M."/>
            <person name="Priest M."/>
            <person name="Roberts A."/>
            <person name="Saif S."/>
            <person name="Shea T."/>
            <person name="Sykes S."/>
            <person name="Wortman J."/>
            <person name="Nusbaum C."/>
            <person name="Birren B."/>
        </authorList>
    </citation>
    <scope>NUCLEOTIDE SEQUENCE [LARGE SCALE GENOMIC DNA]</scope>
    <source>
        <strain evidence="2 3">CIP 110305</strain>
    </source>
</reference>
<dbReference type="EMBL" id="ATGI01000003">
    <property type="protein sequence ID" value="EPF80721.1"/>
    <property type="molecule type" value="Genomic_DNA"/>
</dbReference>
<dbReference type="STRING" id="632955.GCA_000829675_02297"/>
<proteinExistence type="predicted"/>
<keyword evidence="1" id="KW-1133">Transmembrane helix</keyword>
<feature type="transmembrane region" description="Helical" evidence="1">
    <location>
        <begin position="22"/>
        <end position="55"/>
    </location>
</feature>
<evidence type="ECO:0000313" key="2">
    <source>
        <dbReference type="EMBL" id="EPF80721.1"/>
    </source>
</evidence>
<protein>
    <submittedName>
        <fullName evidence="2">Uncharacterized protein</fullName>
    </submittedName>
</protein>
<organism evidence="2 3">
    <name type="scientific">Acinetobacter rudis CIP 110305</name>
    <dbReference type="NCBI Taxonomy" id="421052"/>
    <lineage>
        <taxon>Bacteria</taxon>
        <taxon>Pseudomonadati</taxon>
        <taxon>Pseudomonadota</taxon>
        <taxon>Gammaproteobacteria</taxon>
        <taxon>Moraxellales</taxon>
        <taxon>Moraxellaceae</taxon>
        <taxon>Acinetobacter</taxon>
    </lineage>
</organism>
<keyword evidence="1" id="KW-0472">Membrane</keyword>
<accession>S3PPR2</accession>
<dbReference type="AlphaFoldDB" id="S3PPR2"/>
<dbReference type="Proteomes" id="UP000014568">
    <property type="component" value="Unassembled WGS sequence"/>
</dbReference>
<gene>
    <name evidence="2" type="ORF">F945_00464</name>
</gene>
<name>S3PPR2_9GAMM</name>
<keyword evidence="3" id="KW-1185">Reference proteome</keyword>
<sequence>MLDKPSDVHFDYPLKPSRLAKLVGWGCLLLILVLLYALQHSVIFLLFVVVGFFCLYRHFSQEKQLVLLTHLDQMLWSLQYAGTKSIQTIEIIKITDYQLYFIITTRQKSEKDLIIWVDQLSRLALKSMKARAKLS</sequence>
<dbReference type="HOGENOM" id="CLU_155685_0_0_6"/>
<evidence type="ECO:0000313" key="3">
    <source>
        <dbReference type="Proteomes" id="UP000014568"/>
    </source>
</evidence>
<comment type="caution">
    <text evidence="2">The sequence shown here is derived from an EMBL/GenBank/DDBJ whole genome shotgun (WGS) entry which is preliminary data.</text>
</comment>
<keyword evidence="1" id="KW-0812">Transmembrane</keyword>
<evidence type="ECO:0000256" key="1">
    <source>
        <dbReference type="SAM" id="Phobius"/>
    </source>
</evidence>